<evidence type="ECO:0000259" key="1">
    <source>
        <dbReference type="PROSITE" id="PS50013"/>
    </source>
</evidence>
<dbReference type="InterPro" id="IPR036397">
    <property type="entry name" value="RNaseH_sf"/>
</dbReference>
<protein>
    <recommendedName>
        <fullName evidence="6">Integrase catalytic domain-containing protein</fullName>
    </recommendedName>
</protein>
<dbReference type="GO" id="GO:0005694">
    <property type="term" value="C:chromosome"/>
    <property type="evidence" value="ECO:0007669"/>
    <property type="project" value="UniProtKB-ARBA"/>
</dbReference>
<dbReference type="GO" id="GO:0015074">
    <property type="term" value="P:DNA integration"/>
    <property type="evidence" value="ECO:0007669"/>
    <property type="project" value="InterPro"/>
</dbReference>
<dbReference type="Pfam" id="PF00665">
    <property type="entry name" value="rve"/>
    <property type="match status" value="1"/>
</dbReference>
<keyword evidence="5" id="KW-1185">Reference proteome</keyword>
<dbReference type="PANTHER" id="PTHR46585:SF1">
    <property type="entry name" value="CHROMO DOMAIN-CONTAINING PROTEIN"/>
    <property type="match status" value="1"/>
</dbReference>
<dbReference type="PROSITE" id="PS50994">
    <property type="entry name" value="INTEGRASE"/>
    <property type="match status" value="1"/>
</dbReference>
<dbReference type="GO" id="GO:0003676">
    <property type="term" value="F:nucleic acid binding"/>
    <property type="evidence" value="ECO:0007669"/>
    <property type="project" value="InterPro"/>
</dbReference>
<dbReference type="InterPro" id="IPR001584">
    <property type="entry name" value="Integrase_cat-core"/>
</dbReference>
<dbReference type="EMBL" id="JAZDUA010000577">
    <property type="protein sequence ID" value="KAK7790911.1"/>
    <property type="molecule type" value="Genomic_DNA"/>
</dbReference>
<accession>A0AAN9YZQ2</accession>
<evidence type="ECO:0008006" key="6">
    <source>
        <dbReference type="Google" id="ProtNLM"/>
    </source>
</evidence>
<dbReference type="InterPro" id="IPR016197">
    <property type="entry name" value="Chromo-like_dom_sf"/>
</dbReference>
<dbReference type="Gene3D" id="3.30.420.10">
    <property type="entry name" value="Ribonuclease H-like superfamily/Ribonuclease H"/>
    <property type="match status" value="1"/>
</dbReference>
<evidence type="ECO:0000313" key="3">
    <source>
        <dbReference type="EMBL" id="KAK7790911.1"/>
    </source>
</evidence>
<dbReference type="PROSITE" id="PS50013">
    <property type="entry name" value="CHROMO_2"/>
    <property type="match status" value="1"/>
</dbReference>
<reference evidence="3 5" key="1">
    <citation type="submission" date="2024-03" db="EMBL/GenBank/DDBJ databases">
        <title>The genome assembly and annotation of the cricket Gryllus longicercus Weissman &amp; Gray.</title>
        <authorList>
            <person name="Szrajer S."/>
            <person name="Gray D."/>
            <person name="Ylla G."/>
        </authorList>
    </citation>
    <scope>NUCLEOTIDE SEQUENCE [LARGE SCALE GENOMIC DNA]</scope>
    <source>
        <strain evidence="3">DAG 2021-001</strain>
        <tissue evidence="3">Whole body minus gut</tissue>
    </source>
</reference>
<dbReference type="SUPFAM" id="SSF54160">
    <property type="entry name" value="Chromo domain-like"/>
    <property type="match status" value="1"/>
</dbReference>
<dbReference type="InterPro" id="IPR000953">
    <property type="entry name" value="Chromo/chromo_shadow_dom"/>
</dbReference>
<name>A0AAN9YZQ2_9ORTH</name>
<dbReference type="InterPro" id="IPR012337">
    <property type="entry name" value="RNaseH-like_sf"/>
</dbReference>
<dbReference type="EMBL" id="JAZDUA010000226">
    <property type="protein sequence ID" value="KAK7863570.1"/>
    <property type="molecule type" value="Genomic_DNA"/>
</dbReference>
<comment type="caution">
    <text evidence="3">The sequence shown here is derived from an EMBL/GenBank/DDBJ whole genome shotgun (WGS) entry which is preliminary data.</text>
</comment>
<evidence type="ECO:0000313" key="5">
    <source>
        <dbReference type="Proteomes" id="UP001378592"/>
    </source>
</evidence>
<dbReference type="Proteomes" id="UP001378592">
    <property type="component" value="Unassembled WGS sequence"/>
</dbReference>
<sequence>MQKKKKKKTTVLTTVRQGLAAELHAPARRRYARRRVITKGLDDLWQADLVDMQPYSKSNRGMRYILTVIDVYSKYAWAEAIKKKTGAEVVKAFDRIVTSSGRVPHFLQTDKGKEFYNTALNKWLRELGIHHYSTFSNVKAAVVERFNRTLKERMWRRFTAEGTRRWTLMLPALLRDYNNTKHRTIGMKPKDVKDDRLMRTVYGQVKTLDPRLLRTHRFRVGDIVRVSTYKNSPFRKGYEARWGTELFKIVRVHLSNPVTYSLEDLQGETIEGRFYTEELQRTRYPDRYLVERVVRKKGPLRLVKWLGFDSRHNSWVHARDIEV</sequence>
<feature type="domain" description="Integrase catalytic" evidence="2">
    <location>
        <begin position="22"/>
        <end position="197"/>
    </location>
</feature>
<dbReference type="PANTHER" id="PTHR46585">
    <property type="entry name" value="INTEGRASE CORE DOMAIN CONTAINING PROTEIN"/>
    <property type="match status" value="1"/>
</dbReference>
<proteinExistence type="predicted"/>
<organism evidence="3 5">
    <name type="scientific">Gryllus longicercus</name>
    <dbReference type="NCBI Taxonomy" id="2509291"/>
    <lineage>
        <taxon>Eukaryota</taxon>
        <taxon>Metazoa</taxon>
        <taxon>Ecdysozoa</taxon>
        <taxon>Arthropoda</taxon>
        <taxon>Hexapoda</taxon>
        <taxon>Insecta</taxon>
        <taxon>Pterygota</taxon>
        <taxon>Neoptera</taxon>
        <taxon>Polyneoptera</taxon>
        <taxon>Orthoptera</taxon>
        <taxon>Ensifera</taxon>
        <taxon>Gryllidea</taxon>
        <taxon>Grylloidea</taxon>
        <taxon>Gryllidae</taxon>
        <taxon>Gryllinae</taxon>
        <taxon>Gryllus</taxon>
    </lineage>
</organism>
<dbReference type="AlphaFoldDB" id="A0AAN9YZQ2"/>
<feature type="domain" description="Chromo" evidence="1">
    <location>
        <begin position="288"/>
        <end position="323"/>
    </location>
</feature>
<evidence type="ECO:0000313" key="4">
    <source>
        <dbReference type="EMBL" id="KAK7863570.1"/>
    </source>
</evidence>
<dbReference type="SUPFAM" id="SSF53098">
    <property type="entry name" value="Ribonuclease H-like"/>
    <property type="match status" value="1"/>
</dbReference>
<gene>
    <name evidence="3" type="ORF">R5R35_000921</name>
    <name evidence="4" type="ORF">R5R35_011191</name>
</gene>
<evidence type="ECO:0000259" key="2">
    <source>
        <dbReference type="PROSITE" id="PS50994"/>
    </source>
</evidence>